<dbReference type="PANTHER" id="PTHR47691:SF3">
    <property type="entry name" value="HTH-TYPE TRANSCRIPTIONAL REGULATOR RV0890C-RELATED"/>
    <property type="match status" value="1"/>
</dbReference>
<dbReference type="InterPro" id="IPR027417">
    <property type="entry name" value="P-loop_NTPase"/>
</dbReference>
<evidence type="ECO:0000256" key="1">
    <source>
        <dbReference type="PROSITE-ProRule" id="PRU00339"/>
    </source>
</evidence>
<dbReference type="InterPro" id="IPR019734">
    <property type="entry name" value="TPR_rpt"/>
</dbReference>
<dbReference type="Proteomes" id="UP001499984">
    <property type="component" value="Unassembled WGS sequence"/>
</dbReference>
<feature type="compositionally biased region" description="Pro residues" evidence="2">
    <location>
        <begin position="796"/>
        <end position="806"/>
    </location>
</feature>
<dbReference type="InterPro" id="IPR011990">
    <property type="entry name" value="TPR-like_helical_dom_sf"/>
</dbReference>
<feature type="repeat" description="TPR" evidence="1">
    <location>
        <begin position="702"/>
        <end position="735"/>
    </location>
</feature>
<dbReference type="PANTHER" id="PTHR47691">
    <property type="entry name" value="REGULATOR-RELATED"/>
    <property type="match status" value="1"/>
</dbReference>
<dbReference type="PROSITE" id="PS50005">
    <property type="entry name" value="TPR"/>
    <property type="match status" value="1"/>
</dbReference>
<dbReference type="SMART" id="SM00028">
    <property type="entry name" value="TPR"/>
    <property type="match status" value="5"/>
</dbReference>
<dbReference type="Gene3D" id="3.40.50.300">
    <property type="entry name" value="P-loop containing nucleotide triphosphate hydrolases"/>
    <property type="match status" value="1"/>
</dbReference>
<dbReference type="EMBL" id="BAAAZY010000032">
    <property type="protein sequence ID" value="GAA4087331.1"/>
    <property type="molecule type" value="Genomic_DNA"/>
</dbReference>
<sequence length="839" mass="89613">MKAALLAALAEGAGGDDGLRAVESLARAVGLGAGASVAELAEAARDPARRMAVQKWGEELAGLLAADPEGVARTLARAMERDAPGSGTSWYDGDHADFRGGVFLREVVGVQVVIQQGGAAVPEAMAGLPPRPGGFTGREREMADLLRALDPGGAQSSESAATLVAAVSGLGGIGKTALAVETAHLAREQGKFPGGVLFIDLHGYDQEPVTADRALQALLRALGTRPEHIPSTTDERVRLYRSTLAARAQERGAVLVLADNASSPDQVRPLLPGDARHHVLVTSRDRLPQLGARLVSLDQLSPKEAYKLLDRALRIAAPRDSRIVDDPGTAERLAGLCGHLPLALQIAAALLAEDPNMPVAELVAELAESRDRLDHLDDGERSVRVAFELSYCRLLPDRARLLRLLALAPGPDVSEQVVAALVGVEAPPVRDLKALARAHLVERGSGRGWWRLHDLVRVFGAGVVAGDAGLREEGEEARERVLDFYWRWADAADDLLWWLPGTAEPELFADRGQALSWLDGERAGLVAAVGWGREERFASRAVQLAQSLGEYLDWRRYFDDGIAVAEAAREAAHLAGDRLRAADAWDHFGLALQGTSRAEDAIDAHIRARDLHQASGDRDGEACACNNLGNALREAGRAGEAIDALTRARDLFQAAGERHREAIAWDSLGTALREAGRVGEAIDALTRARDLFQAAGDRHREAISWHNLGEALQEVGREEEAMEAYGKSLDLHREFEDWYGEGKTLCNLALVHAAAHRPAEARAAWHQAADAYARANAPTEAAEARTRAAALDLRPPNVPSPPPPPEPTDKPTPASPPAHKPASAQPSPPPPNAPDTAEP</sequence>
<keyword evidence="1" id="KW-0802">TPR repeat</keyword>
<keyword evidence="4" id="KW-1185">Reference proteome</keyword>
<evidence type="ECO:0000256" key="2">
    <source>
        <dbReference type="SAM" id="MobiDB-lite"/>
    </source>
</evidence>
<dbReference type="Gene3D" id="1.25.40.10">
    <property type="entry name" value="Tetratricopeptide repeat domain"/>
    <property type="match status" value="1"/>
</dbReference>
<comment type="caution">
    <text evidence="3">The sequence shown here is derived from an EMBL/GenBank/DDBJ whole genome shotgun (WGS) entry which is preliminary data.</text>
</comment>
<name>A0ABP7WEG7_9ACTN</name>
<proteinExistence type="predicted"/>
<dbReference type="Pfam" id="PF13424">
    <property type="entry name" value="TPR_12"/>
    <property type="match status" value="2"/>
</dbReference>
<gene>
    <name evidence="3" type="primary">tcrA_2</name>
    <name evidence="3" type="ORF">GCM10022233_82900</name>
</gene>
<protein>
    <submittedName>
        <fullName evidence="3">AfsR-like transcriptional regulator TcrA</fullName>
    </submittedName>
</protein>
<feature type="region of interest" description="Disordered" evidence="2">
    <location>
        <begin position="776"/>
        <end position="839"/>
    </location>
</feature>
<organism evidence="3 4">
    <name type="scientific">Streptomyces shaanxiensis</name>
    <dbReference type="NCBI Taxonomy" id="653357"/>
    <lineage>
        <taxon>Bacteria</taxon>
        <taxon>Bacillati</taxon>
        <taxon>Actinomycetota</taxon>
        <taxon>Actinomycetes</taxon>
        <taxon>Kitasatosporales</taxon>
        <taxon>Streptomycetaceae</taxon>
        <taxon>Streptomyces</taxon>
    </lineage>
</organism>
<accession>A0ABP7WEG7</accession>
<dbReference type="SUPFAM" id="SSF48452">
    <property type="entry name" value="TPR-like"/>
    <property type="match status" value="1"/>
</dbReference>
<reference evidence="4" key="1">
    <citation type="journal article" date="2019" name="Int. J. Syst. Evol. Microbiol.">
        <title>The Global Catalogue of Microorganisms (GCM) 10K type strain sequencing project: providing services to taxonomists for standard genome sequencing and annotation.</title>
        <authorList>
            <consortium name="The Broad Institute Genomics Platform"/>
            <consortium name="The Broad Institute Genome Sequencing Center for Infectious Disease"/>
            <person name="Wu L."/>
            <person name="Ma J."/>
        </authorList>
    </citation>
    <scope>NUCLEOTIDE SEQUENCE [LARGE SCALE GENOMIC DNA]</scope>
    <source>
        <strain evidence="4">JCM 16925</strain>
    </source>
</reference>
<evidence type="ECO:0000313" key="3">
    <source>
        <dbReference type="EMBL" id="GAA4087331.1"/>
    </source>
</evidence>
<evidence type="ECO:0000313" key="4">
    <source>
        <dbReference type="Proteomes" id="UP001499984"/>
    </source>
</evidence>
<dbReference type="SUPFAM" id="SSF52540">
    <property type="entry name" value="P-loop containing nucleoside triphosphate hydrolases"/>
    <property type="match status" value="1"/>
</dbReference>
<dbReference type="PRINTS" id="PR00364">
    <property type="entry name" value="DISEASERSIST"/>
</dbReference>